<dbReference type="Proteomes" id="UP000054823">
    <property type="component" value="Unassembled WGS sequence"/>
</dbReference>
<dbReference type="Gene3D" id="3.30.1330.10">
    <property type="entry name" value="PurM-like, N-terminal domain"/>
    <property type="match status" value="1"/>
</dbReference>
<feature type="domain" description="PurM-like N-terminal" evidence="2">
    <location>
        <begin position="45"/>
        <end position="149"/>
    </location>
</feature>
<dbReference type="InterPro" id="IPR011413">
    <property type="entry name" value="UCP036540_AIR"/>
</dbReference>
<dbReference type="EMBL" id="CYPW01000002">
    <property type="protein sequence ID" value="CUH50800.1"/>
    <property type="molecule type" value="Genomic_DNA"/>
</dbReference>
<dbReference type="InterPro" id="IPR036676">
    <property type="entry name" value="PurM-like_C_sf"/>
</dbReference>
<dbReference type="SUPFAM" id="SSF56042">
    <property type="entry name" value="PurM C-terminal domain-like"/>
    <property type="match status" value="1"/>
</dbReference>
<dbReference type="STRING" id="321267.SHM7688_00229"/>
<keyword evidence="1" id="KW-0784">Thiamine biosynthesis</keyword>
<protein>
    <submittedName>
        <fullName evidence="4">Thiamine-monophosphate kinase</fullName>
        <ecNumber evidence="4">2.7.4.16</ecNumber>
    </submittedName>
</protein>
<dbReference type="CDD" id="cd02192">
    <property type="entry name" value="PurM-like3"/>
    <property type="match status" value="1"/>
</dbReference>
<dbReference type="InterPro" id="IPR016188">
    <property type="entry name" value="PurM-like_N"/>
</dbReference>
<evidence type="ECO:0000259" key="3">
    <source>
        <dbReference type="Pfam" id="PF02769"/>
    </source>
</evidence>
<dbReference type="GO" id="GO:0009030">
    <property type="term" value="F:thiamine-phosphate kinase activity"/>
    <property type="evidence" value="ECO:0007669"/>
    <property type="project" value="UniProtKB-EC"/>
</dbReference>
<evidence type="ECO:0000313" key="4">
    <source>
        <dbReference type="EMBL" id="CUH50800.1"/>
    </source>
</evidence>
<proteinExistence type="predicted"/>
<dbReference type="InterPro" id="IPR024030">
    <property type="entry name" value="AIR_synthase-rel_sll0787"/>
</dbReference>
<dbReference type="GO" id="GO:0009228">
    <property type="term" value="P:thiamine biosynthetic process"/>
    <property type="evidence" value="ECO:0007669"/>
    <property type="project" value="UniProtKB-KW"/>
</dbReference>
<keyword evidence="4" id="KW-0808">Transferase</keyword>
<accession>A0A0P1EJU4</accession>
<keyword evidence="4" id="KW-0418">Kinase</keyword>
<keyword evidence="5" id="KW-1185">Reference proteome</keyword>
<dbReference type="PANTHER" id="PTHR30270">
    <property type="entry name" value="THIAMINE-MONOPHOSPHATE KINASE"/>
    <property type="match status" value="1"/>
</dbReference>
<dbReference type="InterPro" id="IPR036921">
    <property type="entry name" value="PurM-like_N_sf"/>
</dbReference>
<gene>
    <name evidence="4" type="primary">thiL</name>
    <name evidence="4" type="ORF">SHM7688_00229</name>
</gene>
<dbReference type="Gene3D" id="3.90.650.10">
    <property type="entry name" value="PurM-like C-terminal domain"/>
    <property type="match status" value="1"/>
</dbReference>
<dbReference type="Pfam" id="PF00586">
    <property type="entry name" value="AIRS"/>
    <property type="match status" value="1"/>
</dbReference>
<dbReference type="InterPro" id="IPR006283">
    <property type="entry name" value="ThiL-like"/>
</dbReference>
<dbReference type="EC" id="2.7.4.16" evidence="4"/>
<organism evidence="4 5">
    <name type="scientific">Shimia marina</name>
    <dbReference type="NCBI Taxonomy" id="321267"/>
    <lineage>
        <taxon>Bacteria</taxon>
        <taxon>Pseudomonadati</taxon>
        <taxon>Pseudomonadota</taxon>
        <taxon>Alphaproteobacteria</taxon>
        <taxon>Rhodobacterales</taxon>
        <taxon>Roseobacteraceae</taxon>
    </lineage>
</organism>
<dbReference type="InterPro" id="IPR010918">
    <property type="entry name" value="PurM-like_C_dom"/>
</dbReference>
<reference evidence="4 5" key="1">
    <citation type="submission" date="2015-09" db="EMBL/GenBank/DDBJ databases">
        <authorList>
            <consortium name="Swine Surveillance"/>
        </authorList>
    </citation>
    <scope>NUCLEOTIDE SEQUENCE [LARGE SCALE GENOMIC DNA]</scope>
    <source>
        <strain evidence="4 5">CECT 7688</strain>
    </source>
</reference>
<dbReference type="PANTHER" id="PTHR30270:SF0">
    <property type="entry name" value="THIAMINE-MONOPHOSPHATE KINASE"/>
    <property type="match status" value="1"/>
</dbReference>
<dbReference type="PIRSF" id="PIRSF036540">
    <property type="entry name" value="UCP036540_AIR"/>
    <property type="match status" value="1"/>
</dbReference>
<name>A0A0P1EJU4_9RHOB</name>
<evidence type="ECO:0000259" key="2">
    <source>
        <dbReference type="Pfam" id="PF00586"/>
    </source>
</evidence>
<dbReference type="NCBIfam" id="TIGR04049">
    <property type="entry name" value="AIR_rel_sll0787"/>
    <property type="match status" value="1"/>
</dbReference>
<dbReference type="Pfam" id="PF02769">
    <property type="entry name" value="AIRS_C"/>
    <property type="match status" value="1"/>
</dbReference>
<dbReference type="AlphaFoldDB" id="A0A0P1EJU4"/>
<dbReference type="RefSeq" id="WP_058238193.1">
    <property type="nucleotide sequence ID" value="NZ_CYPW01000002.1"/>
</dbReference>
<sequence>MIKPNQSLRQIVRELRKHPSILSKLDIAQATTTLGLTSASTGQPGDDCAVLPTKDGFDLFSCEGFINAFVKADPWFAGWCGVMVNISDILSMGGRPRYITNAIWAPNVGQAQPVLAGMKAASQAYGVPIVGGHTNLHTDDLQLSVSILGHAKKVISSFAAEPGDVLICAIDLRGSYREPFDNWNAALTKPPIELRDNMGILPALSEAGLVTAGKDISQGGIAGTALMLAEASDVAITLQLEALPHPDGIDMARWLRSFPSFGFLMTARAENAEAVCAAFQSRGIAASTCGDITDGSFVHLKSREGAAQFWDYARSPYLNLAAKEAPHA</sequence>
<evidence type="ECO:0000256" key="1">
    <source>
        <dbReference type="ARBA" id="ARBA00022977"/>
    </source>
</evidence>
<dbReference type="SUPFAM" id="SSF55326">
    <property type="entry name" value="PurM N-terminal domain-like"/>
    <property type="match status" value="1"/>
</dbReference>
<feature type="domain" description="PurM-like C-terminal" evidence="3">
    <location>
        <begin position="201"/>
        <end position="296"/>
    </location>
</feature>
<dbReference type="OrthoDB" id="9767928at2"/>
<evidence type="ECO:0000313" key="5">
    <source>
        <dbReference type="Proteomes" id="UP000054823"/>
    </source>
</evidence>